<keyword evidence="4" id="KW-0238">DNA-binding</keyword>
<keyword evidence="2" id="KW-0067">ATP-binding</keyword>
<dbReference type="InterPro" id="IPR045343">
    <property type="entry name" value="VpsR"/>
</dbReference>
<dbReference type="Pfam" id="PF02954">
    <property type="entry name" value="HTH_8"/>
    <property type="match status" value="1"/>
</dbReference>
<dbReference type="PROSITE" id="PS00676">
    <property type="entry name" value="SIGMA54_INTERACT_2"/>
    <property type="match status" value="1"/>
</dbReference>
<dbReference type="PROSITE" id="PS00675">
    <property type="entry name" value="SIGMA54_INTERACT_1"/>
    <property type="match status" value="1"/>
</dbReference>
<dbReference type="InterPro" id="IPR009057">
    <property type="entry name" value="Homeodomain-like_sf"/>
</dbReference>
<evidence type="ECO:0000256" key="1">
    <source>
        <dbReference type="ARBA" id="ARBA00022741"/>
    </source>
</evidence>
<keyword evidence="3" id="KW-0805">Transcription regulation</keyword>
<dbReference type="Gene3D" id="1.10.8.60">
    <property type="match status" value="1"/>
</dbReference>
<name>A0A385Z8C5_9PSED</name>
<dbReference type="PANTHER" id="PTHR32071:SF120">
    <property type="entry name" value="TRANSCRIPTIONAL REGULATOR-RELATED"/>
    <property type="match status" value="1"/>
</dbReference>
<dbReference type="Pfam" id="PF25601">
    <property type="entry name" value="AAA_lid_14"/>
    <property type="match status" value="1"/>
</dbReference>
<dbReference type="GO" id="GO:0006355">
    <property type="term" value="P:regulation of DNA-templated transcription"/>
    <property type="evidence" value="ECO:0007669"/>
    <property type="project" value="InterPro"/>
</dbReference>
<dbReference type="InterPro" id="IPR058031">
    <property type="entry name" value="AAA_lid_NorR"/>
</dbReference>
<dbReference type="InterPro" id="IPR002197">
    <property type="entry name" value="HTH_Fis"/>
</dbReference>
<evidence type="ECO:0000256" key="2">
    <source>
        <dbReference type="ARBA" id="ARBA00022840"/>
    </source>
</evidence>
<dbReference type="Pfam" id="PF00158">
    <property type="entry name" value="Sigma54_activat"/>
    <property type="match status" value="1"/>
</dbReference>
<dbReference type="RefSeq" id="WP_119895720.1">
    <property type="nucleotide sequence ID" value="NZ_CP032419.1"/>
</dbReference>
<dbReference type="InterPro" id="IPR027417">
    <property type="entry name" value="P-loop_NTPase"/>
</dbReference>
<dbReference type="Proteomes" id="UP000265560">
    <property type="component" value="Chromosome"/>
</dbReference>
<organism evidence="7 8">
    <name type="scientific">Pseudomonas cavernae</name>
    <dbReference type="NCBI Taxonomy" id="2320867"/>
    <lineage>
        <taxon>Bacteria</taxon>
        <taxon>Pseudomonadati</taxon>
        <taxon>Pseudomonadota</taxon>
        <taxon>Gammaproteobacteria</taxon>
        <taxon>Pseudomonadales</taxon>
        <taxon>Pseudomonadaceae</taxon>
        <taxon>Pseudomonas</taxon>
    </lineage>
</organism>
<dbReference type="CDD" id="cd00009">
    <property type="entry name" value="AAA"/>
    <property type="match status" value="1"/>
</dbReference>
<accession>A0A385Z8C5</accession>
<proteinExistence type="predicted"/>
<keyword evidence="8" id="KW-1185">Reference proteome</keyword>
<dbReference type="InterPro" id="IPR003593">
    <property type="entry name" value="AAA+_ATPase"/>
</dbReference>
<dbReference type="InterPro" id="IPR002078">
    <property type="entry name" value="Sigma_54_int"/>
</dbReference>
<dbReference type="GO" id="GO:0043565">
    <property type="term" value="F:sequence-specific DNA binding"/>
    <property type="evidence" value="ECO:0007669"/>
    <property type="project" value="InterPro"/>
</dbReference>
<dbReference type="PANTHER" id="PTHR32071">
    <property type="entry name" value="TRANSCRIPTIONAL REGULATORY PROTEIN"/>
    <property type="match status" value="1"/>
</dbReference>
<evidence type="ECO:0000313" key="8">
    <source>
        <dbReference type="Proteomes" id="UP000265560"/>
    </source>
</evidence>
<dbReference type="InterPro" id="IPR025944">
    <property type="entry name" value="Sigma_54_int_dom_CS"/>
</dbReference>
<protein>
    <submittedName>
        <fullName evidence="7">Sigma-54-dependent Fis family transcriptional regulator</fullName>
    </submittedName>
</protein>
<evidence type="ECO:0000256" key="4">
    <source>
        <dbReference type="ARBA" id="ARBA00023125"/>
    </source>
</evidence>
<dbReference type="SUPFAM" id="SSF46689">
    <property type="entry name" value="Homeodomain-like"/>
    <property type="match status" value="1"/>
</dbReference>
<dbReference type="PRINTS" id="PR01590">
    <property type="entry name" value="HTHFIS"/>
</dbReference>
<dbReference type="EMBL" id="CP032419">
    <property type="protein sequence ID" value="AYC35074.1"/>
    <property type="molecule type" value="Genomic_DNA"/>
</dbReference>
<evidence type="ECO:0000313" key="7">
    <source>
        <dbReference type="EMBL" id="AYC35074.1"/>
    </source>
</evidence>
<evidence type="ECO:0000256" key="5">
    <source>
        <dbReference type="ARBA" id="ARBA00023163"/>
    </source>
</evidence>
<sequence>MLNTTVGTRRLLMVDPCDHCHQLLPNLSNIGWDVESCTLDAAVSRVCDVGLLRLHSTHLDRPEHIKNLIQRSGTEWIAILSPDLLSRKGTSDLIGEWFFDFHTLPFDVERVQVMLGRAVGMARLRGRKSLLADAHGNEILGESRPARELRKLLAKLAPTDAPVLIRGESGTGKEMVARALHVQSRRAEKPFVAINCGTIAENLIQSELFGHEKGAFTGAHQRKVGRIEAADGGTLFLDEIGDLPQELQVNLLRFLQEQLIERVGSSLPIKVDVRILAATHVDLEEAVRHGSFREDLYYRLNVLQVMTAPLRERSSDLVLLANHFARLYSHEMGKRPRRFSEGAQVAMTQHSWPGNVRELANRVRRGLVLAEGRQIEAADLGLDNLDEAYLPLGTLEHYKTEAECQALRDALARHSSNMSVAARMLGISRPTFYRLLHKHQLR</sequence>
<dbReference type="SUPFAM" id="SSF52540">
    <property type="entry name" value="P-loop containing nucleoside triphosphate hydrolases"/>
    <property type="match status" value="1"/>
</dbReference>
<dbReference type="Gene3D" id="1.10.10.60">
    <property type="entry name" value="Homeodomain-like"/>
    <property type="match status" value="1"/>
</dbReference>
<dbReference type="PROSITE" id="PS00688">
    <property type="entry name" value="SIGMA54_INTERACT_3"/>
    <property type="match status" value="1"/>
</dbReference>
<dbReference type="KEGG" id="pcav:D3880_11130"/>
<dbReference type="FunFam" id="3.40.50.300:FF:000006">
    <property type="entry name" value="DNA-binding transcriptional regulator NtrC"/>
    <property type="match status" value="1"/>
</dbReference>
<dbReference type="AlphaFoldDB" id="A0A385Z8C5"/>
<evidence type="ECO:0000256" key="3">
    <source>
        <dbReference type="ARBA" id="ARBA00023015"/>
    </source>
</evidence>
<dbReference type="InterPro" id="IPR025943">
    <property type="entry name" value="Sigma_54_int_dom_ATP-bd_2"/>
</dbReference>
<gene>
    <name evidence="7" type="ORF">D3880_11130</name>
</gene>
<dbReference type="Gene3D" id="3.40.50.300">
    <property type="entry name" value="P-loop containing nucleotide triphosphate hydrolases"/>
    <property type="match status" value="1"/>
</dbReference>
<evidence type="ECO:0000259" key="6">
    <source>
        <dbReference type="PROSITE" id="PS50045"/>
    </source>
</evidence>
<keyword evidence="1" id="KW-0547">Nucleotide-binding</keyword>
<dbReference type="OrthoDB" id="9804019at2"/>
<dbReference type="Pfam" id="PF20161">
    <property type="entry name" value="VpsR"/>
    <property type="match status" value="1"/>
</dbReference>
<keyword evidence="5" id="KW-0804">Transcription</keyword>
<dbReference type="SMART" id="SM00382">
    <property type="entry name" value="AAA"/>
    <property type="match status" value="1"/>
</dbReference>
<feature type="domain" description="Sigma-54 factor interaction" evidence="6">
    <location>
        <begin position="139"/>
        <end position="368"/>
    </location>
</feature>
<dbReference type="PROSITE" id="PS50045">
    <property type="entry name" value="SIGMA54_INTERACT_4"/>
    <property type="match status" value="1"/>
</dbReference>
<dbReference type="InterPro" id="IPR025662">
    <property type="entry name" value="Sigma_54_int_dom_ATP-bd_1"/>
</dbReference>
<dbReference type="GO" id="GO:0005524">
    <property type="term" value="F:ATP binding"/>
    <property type="evidence" value="ECO:0007669"/>
    <property type="project" value="UniProtKB-KW"/>
</dbReference>
<reference evidence="8" key="1">
    <citation type="submission" date="2018-09" db="EMBL/GenBank/DDBJ databases">
        <authorList>
            <person name="Zhu H."/>
        </authorList>
    </citation>
    <scope>NUCLEOTIDE SEQUENCE [LARGE SCALE GENOMIC DNA]</scope>
    <source>
        <strain evidence="8">K2W31S-8</strain>
    </source>
</reference>